<keyword evidence="10" id="KW-0472">Membrane</keyword>
<evidence type="ECO:0000259" key="11">
    <source>
        <dbReference type="Pfam" id="PF00768"/>
    </source>
</evidence>
<evidence type="ECO:0000256" key="8">
    <source>
        <dbReference type="PIRSR" id="PIRSR618044-2"/>
    </source>
</evidence>
<dbReference type="EC" id="3.4.16.4" evidence="12"/>
<keyword evidence="12" id="KW-0645">Protease</keyword>
<dbReference type="GO" id="GO:0009002">
    <property type="term" value="F:serine-type D-Ala-D-Ala carboxypeptidase activity"/>
    <property type="evidence" value="ECO:0007669"/>
    <property type="project" value="UniProtKB-EC"/>
</dbReference>
<feature type="active site" description="Acyl-ester intermediate" evidence="7">
    <location>
        <position position="69"/>
    </location>
</feature>
<dbReference type="InterPro" id="IPR012338">
    <property type="entry name" value="Beta-lactam/transpept-like"/>
</dbReference>
<evidence type="ECO:0000256" key="4">
    <source>
        <dbReference type="ARBA" id="ARBA00022960"/>
    </source>
</evidence>
<dbReference type="InterPro" id="IPR001967">
    <property type="entry name" value="Peptidase_S11_N"/>
</dbReference>
<dbReference type="Gene3D" id="3.40.710.10">
    <property type="entry name" value="DD-peptidase/beta-lactamase superfamily"/>
    <property type="match status" value="1"/>
</dbReference>
<keyword evidence="10" id="KW-0812">Transmembrane</keyword>
<evidence type="ECO:0000256" key="9">
    <source>
        <dbReference type="RuleBase" id="RU004016"/>
    </source>
</evidence>
<evidence type="ECO:0000256" key="6">
    <source>
        <dbReference type="ARBA" id="ARBA00023316"/>
    </source>
</evidence>
<evidence type="ECO:0000256" key="5">
    <source>
        <dbReference type="ARBA" id="ARBA00022984"/>
    </source>
</evidence>
<accession>A0A4U9RHM7</accession>
<name>A0A4U9RHM7_HATHI</name>
<keyword evidence="4" id="KW-0133">Cell shape</keyword>
<evidence type="ECO:0000313" key="13">
    <source>
        <dbReference type="Proteomes" id="UP000308489"/>
    </source>
</evidence>
<evidence type="ECO:0000313" key="12">
    <source>
        <dbReference type="EMBL" id="VTQ90776.1"/>
    </source>
</evidence>
<dbReference type="EMBL" id="LR590481">
    <property type="protein sequence ID" value="VTQ90776.1"/>
    <property type="molecule type" value="Genomic_DNA"/>
</dbReference>
<gene>
    <name evidence="12" type="primary">dacB_3</name>
    <name evidence="12" type="ORF">NCTC503_01669</name>
</gene>
<dbReference type="RefSeq" id="WP_138210297.1">
    <property type="nucleotide sequence ID" value="NZ_CBCRUQ010000005.1"/>
</dbReference>
<dbReference type="Proteomes" id="UP000308489">
    <property type="component" value="Chromosome 1"/>
</dbReference>
<dbReference type="AlphaFoldDB" id="A0A4U9RHM7"/>
<proteinExistence type="inferred from homology"/>
<protein>
    <submittedName>
        <fullName evidence="12">D-alanyl-D-alanine carboxypeptidase</fullName>
        <ecNumber evidence="12">3.4.16.4</ecNumber>
    </submittedName>
</protein>
<keyword evidence="2" id="KW-0732">Signal</keyword>
<dbReference type="GO" id="GO:0008360">
    <property type="term" value="P:regulation of cell shape"/>
    <property type="evidence" value="ECO:0007669"/>
    <property type="project" value="UniProtKB-KW"/>
</dbReference>
<dbReference type="GO" id="GO:0071555">
    <property type="term" value="P:cell wall organization"/>
    <property type="evidence" value="ECO:0007669"/>
    <property type="project" value="UniProtKB-KW"/>
</dbReference>
<feature type="active site" evidence="7">
    <location>
        <position position="124"/>
    </location>
</feature>
<evidence type="ECO:0000256" key="7">
    <source>
        <dbReference type="PIRSR" id="PIRSR618044-1"/>
    </source>
</evidence>
<dbReference type="PANTHER" id="PTHR21581">
    <property type="entry name" value="D-ALANYL-D-ALANINE CARBOXYPEPTIDASE"/>
    <property type="match status" value="1"/>
</dbReference>
<keyword evidence="3 12" id="KW-0378">Hydrolase</keyword>
<evidence type="ECO:0000256" key="3">
    <source>
        <dbReference type="ARBA" id="ARBA00022801"/>
    </source>
</evidence>
<feature type="domain" description="Peptidase S11 D-alanyl-D-alanine carboxypeptidase A N-terminal" evidence="11">
    <location>
        <begin position="36"/>
        <end position="263"/>
    </location>
</feature>
<dbReference type="GO" id="GO:0009252">
    <property type="term" value="P:peptidoglycan biosynthetic process"/>
    <property type="evidence" value="ECO:0007669"/>
    <property type="project" value="UniProtKB-KW"/>
</dbReference>
<organism evidence="12 13">
    <name type="scientific">Hathewaya histolytica</name>
    <name type="common">Clostridium histolyticum</name>
    <dbReference type="NCBI Taxonomy" id="1498"/>
    <lineage>
        <taxon>Bacteria</taxon>
        <taxon>Bacillati</taxon>
        <taxon>Bacillota</taxon>
        <taxon>Clostridia</taxon>
        <taxon>Eubacteriales</taxon>
        <taxon>Clostridiaceae</taxon>
        <taxon>Hathewaya</taxon>
    </lineage>
</organism>
<keyword evidence="5" id="KW-0573">Peptidoglycan synthesis</keyword>
<sequence length="442" mass="50436">MKRFHKNILYFLLSCFLSLSVLGLNLTTVLGNPLPKEPTVSADGAVIMNGSTGEIIYGKNIDARYAPASTTKIMTALLTLENCKLDDEVIVKKNCENVDGSKIYIFEGEKFKVKDLLYALLLSSANDCATALADHIGGSKEEFANIMNKRAKELGCTNTNFVNPHGLYDPKHRTTARDLALIMKEVTKHKEYLEISKTPQYNIPPTNKSKNPRPLWNGNKLIHKTGKQYYEFCEAAKTGYTIDSLHSYVVSSKKENQQYIVSLIHDKDKQFYKDSVVLFNYAFNNFTTKKIVSKNEPLYNYKISENENISLVSDRDVFSSILNGKDEKLNIPTLNLGDLNLKDKDIKKGDFITDLKLNYAGKDYPIKLVSNEDHTSIKSVFSQSKNTSFFKNKILKYLIYFILFIIAVLIILTIISNSKRYKRSRRTLNSSYKKNLRKTRRR</sequence>
<dbReference type="PRINTS" id="PR00725">
    <property type="entry name" value="DADACBPTASE1"/>
</dbReference>
<comment type="similarity">
    <text evidence="1 9">Belongs to the peptidase S11 family.</text>
</comment>
<keyword evidence="10" id="KW-1133">Transmembrane helix</keyword>
<evidence type="ECO:0000256" key="10">
    <source>
        <dbReference type="SAM" id="Phobius"/>
    </source>
</evidence>
<feature type="transmembrane region" description="Helical" evidence="10">
    <location>
        <begin position="397"/>
        <end position="416"/>
    </location>
</feature>
<keyword evidence="13" id="KW-1185">Reference proteome</keyword>
<dbReference type="GO" id="GO:0006508">
    <property type="term" value="P:proteolysis"/>
    <property type="evidence" value="ECO:0007669"/>
    <property type="project" value="InterPro"/>
</dbReference>
<dbReference type="Pfam" id="PF00768">
    <property type="entry name" value="Peptidase_S11"/>
    <property type="match status" value="1"/>
</dbReference>
<evidence type="ECO:0000256" key="2">
    <source>
        <dbReference type="ARBA" id="ARBA00022729"/>
    </source>
</evidence>
<feature type="active site" description="Proton acceptor" evidence="7">
    <location>
        <position position="72"/>
    </location>
</feature>
<dbReference type="PANTHER" id="PTHR21581:SF33">
    <property type="entry name" value="D-ALANYL-D-ALANINE CARBOXYPEPTIDASE DACB"/>
    <property type="match status" value="1"/>
</dbReference>
<reference evidence="12 13" key="1">
    <citation type="submission" date="2019-05" db="EMBL/GenBank/DDBJ databases">
        <authorList>
            <consortium name="Pathogen Informatics"/>
        </authorList>
    </citation>
    <scope>NUCLEOTIDE SEQUENCE [LARGE SCALE GENOMIC DNA]</scope>
    <source>
        <strain evidence="12 13">NCTC503</strain>
    </source>
</reference>
<keyword evidence="12" id="KW-0121">Carboxypeptidase</keyword>
<feature type="binding site" evidence="8">
    <location>
        <position position="237"/>
    </location>
    <ligand>
        <name>substrate</name>
    </ligand>
</feature>
<keyword evidence="6" id="KW-0961">Cell wall biogenesis/degradation</keyword>
<dbReference type="OrthoDB" id="9791132at2"/>
<dbReference type="InterPro" id="IPR018044">
    <property type="entry name" value="Peptidase_S11"/>
</dbReference>
<dbReference type="KEGG" id="hhw:NCTC503_01669"/>
<evidence type="ECO:0000256" key="1">
    <source>
        <dbReference type="ARBA" id="ARBA00007164"/>
    </source>
</evidence>
<dbReference type="SUPFAM" id="SSF56601">
    <property type="entry name" value="beta-lactamase/transpeptidase-like"/>
    <property type="match status" value="1"/>
</dbReference>